<dbReference type="OrthoDB" id="309023at2"/>
<sequence>MGAPTLSSPPSTTVRTIPLSFFGMAVGALALANVWRGAIHVWALPALPATVLAWLGLGIWGVLLGAYARKWLVTPAAARAEMADPVQSSFAALIPTSTLLATQLVHPYAPQLAVALFVSATVGQLALGAVLHGRLWQGGMRPEAVTPAAYLPAVAPGFVGATSAALLGWQTIGMLLFGASLLSWIAIESVLLNRTAVNAPLPEARRALLGIQIAPPVVGGTAYLALTHGQPDLFVYALLGYGLYQALLMLRLLPWIGTQRFSPGYWAFSFGVAALPGMAIRMITRGAGDLDGAAFALFVAANAIIGLLAWKTVALLLRGTLLPTPAVPAAPAPVRATETA</sequence>
<feature type="transmembrane region" description="Helical" evidence="5">
    <location>
        <begin position="148"/>
        <end position="169"/>
    </location>
</feature>
<evidence type="ECO:0000313" key="7">
    <source>
        <dbReference type="Proteomes" id="UP000234341"/>
    </source>
</evidence>
<keyword evidence="2 5" id="KW-0812">Transmembrane</keyword>
<protein>
    <submittedName>
        <fullName evidence="6">Dicarboxylate transporter/tellurite-resistance protein TehA</fullName>
    </submittedName>
</protein>
<dbReference type="Gene3D" id="1.50.10.150">
    <property type="entry name" value="Voltage-dependent anion channel"/>
    <property type="match status" value="1"/>
</dbReference>
<dbReference type="EMBL" id="PJRP01000025">
    <property type="protein sequence ID" value="PLP96571.1"/>
    <property type="molecule type" value="Genomic_DNA"/>
</dbReference>
<dbReference type="NCBIfam" id="NF008032">
    <property type="entry name" value="PRK10764.1"/>
    <property type="match status" value="1"/>
</dbReference>
<evidence type="ECO:0000256" key="5">
    <source>
        <dbReference type="SAM" id="Phobius"/>
    </source>
</evidence>
<dbReference type="RefSeq" id="WP_101685341.1">
    <property type="nucleotide sequence ID" value="NZ_PJRP01000025.1"/>
</dbReference>
<feature type="transmembrane region" description="Helical" evidence="5">
    <location>
        <begin position="295"/>
        <end position="317"/>
    </location>
</feature>
<dbReference type="Proteomes" id="UP000234341">
    <property type="component" value="Unassembled WGS sequence"/>
</dbReference>
<keyword evidence="3 5" id="KW-1133">Transmembrane helix</keyword>
<dbReference type="Pfam" id="PF03595">
    <property type="entry name" value="SLAC1"/>
    <property type="match status" value="1"/>
</dbReference>
<dbReference type="PANTHER" id="PTHR37955">
    <property type="entry name" value="TELLURITE RESISTANCE PROTEIN TEHA"/>
    <property type="match status" value="1"/>
</dbReference>
<feature type="transmembrane region" description="Helical" evidence="5">
    <location>
        <begin position="47"/>
        <end position="68"/>
    </location>
</feature>
<feature type="transmembrane region" description="Helical" evidence="5">
    <location>
        <begin position="265"/>
        <end position="283"/>
    </location>
</feature>
<feature type="transmembrane region" description="Helical" evidence="5">
    <location>
        <begin position="12"/>
        <end position="35"/>
    </location>
</feature>
<feature type="transmembrane region" description="Helical" evidence="5">
    <location>
        <begin position="175"/>
        <end position="195"/>
    </location>
</feature>
<proteinExistence type="predicted"/>
<evidence type="ECO:0000256" key="1">
    <source>
        <dbReference type="ARBA" id="ARBA00004141"/>
    </source>
</evidence>
<feature type="transmembrane region" description="Helical" evidence="5">
    <location>
        <begin position="207"/>
        <end position="227"/>
    </location>
</feature>
<accession>A0A2N5C2Z2</accession>
<dbReference type="InterPro" id="IPR004695">
    <property type="entry name" value="SLAC1/Mae1/Ssu1/TehA"/>
</dbReference>
<evidence type="ECO:0000313" key="6">
    <source>
        <dbReference type="EMBL" id="PLP96571.1"/>
    </source>
</evidence>
<evidence type="ECO:0000256" key="4">
    <source>
        <dbReference type="ARBA" id="ARBA00023136"/>
    </source>
</evidence>
<gene>
    <name evidence="6" type="ORF">CYJ10_31350</name>
</gene>
<dbReference type="PANTHER" id="PTHR37955:SF1">
    <property type="entry name" value="DEP DOMAIN-CONTAINING PROTEIN"/>
    <property type="match status" value="1"/>
</dbReference>
<organism evidence="6 7">
    <name type="scientific">Cupriavidus pauculus</name>
    <dbReference type="NCBI Taxonomy" id="82633"/>
    <lineage>
        <taxon>Bacteria</taxon>
        <taxon>Pseudomonadati</taxon>
        <taxon>Pseudomonadota</taxon>
        <taxon>Betaproteobacteria</taxon>
        <taxon>Burkholderiales</taxon>
        <taxon>Burkholderiaceae</taxon>
        <taxon>Cupriavidus</taxon>
    </lineage>
</organism>
<dbReference type="InterPro" id="IPR038665">
    <property type="entry name" value="Voltage-dep_anion_channel_sf"/>
</dbReference>
<keyword evidence="4 5" id="KW-0472">Membrane</keyword>
<feature type="transmembrane region" description="Helical" evidence="5">
    <location>
        <begin position="112"/>
        <end position="136"/>
    </location>
</feature>
<comment type="caution">
    <text evidence="6">The sequence shown here is derived from an EMBL/GenBank/DDBJ whole genome shotgun (WGS) entry which is preliminary data.</text>
</comment>
<dbReference type="GO" id="GO:0005886">
    <property type="term" value="C:plasma membrane"/>
    <property type="evidence" value="ECO:0007669"/>
    <property type="project" value="TreeGrafter"/>
</dbReference>
<dbReference type="InterPro" id="IPR052951">
    <property type="entry name" value="Tellurite_res_ion_channel"/>
</dbReference>
<evidence type="ECO:0000256" key="2">
    <source>
        <dbReference type="ARBA" id="ARBA00022692"/>
    </source>
</evidence>
<reference evidence="6 7" key="1">
    <citation type="submission" date="2017-12" db="EMBL/GenBank/DDBJ databases">
        <title>Genome sequence of the active heterotrophic nitrifier-denitrifier, Cupriavidus pauculus UM1.</title>
        <authorList>
            <person name="Putonti C."/>
            <person name="Castignetti D."/>
        </authorList>
    </citation>
    <scope>NUCLEOTIDE SEQUENCE [LARGE SCALE GENOMIC DNA]</scope>
    <source>
        <strain evidence="6 7">UM1</strain>
    </source>
</reference>
<dbReference type="GO" id="GO:0046583">
    <property type="term" value="F:monoatomic cation efflux transmembrane transporter activity"/>
    <property type="evidence" value="ECO:0007669"/>
    <property type="project" value="TreeGrafter"/>
</dbReference>
<dbReference type="AlphaFoldDB" id="A0A2N5C2Z2"/>
<feature type="transmembrane region" description="Helical" evidence="5">
    <location>
        <begin position="233"/>
        <end position="253"/>
    </location>
</feature>
<comment type="subcellular location">
    <subcellularLocation>
        <location evidence="1">Membrane</location>
        <topology evidence="1">Multi-pass membrane protein</topology>
    </subcellularLocation>
</comment>
<evidence type="ECO:0000256" key="3">
    <source>
        <dbReference type="ARBA" id="ARBA00022989"/>
    </source>
</evidence>
<name>A0A2N5C2Z2_9BURK</name>